<dbReference type="Proteomes" id="UP000812440">
    <property type="component" value="Chromosome 6"/>
</dbReference>
<name>A0A8T2JIP5_9PIPI</name>
<dbReference type="InterPro" id="IPR009505">
    <property type="entry name" value="Neural_ProG_Cyt"/>
</dbReference>
<reference evidence="3" key="1">
    <citation type="thesis" date="2020" institute="ProQuest LLC" country="789 East Eisenhower Parkway, Ann Arbor, MI, USA">
        <title>Comparative Genomics and Chromosome Evolution.</title>
        <authorList>
            <person name="Mudd A.B."/>
        </authorList>
    </citation>
    <scope>NUCLEOTIDE SEQUENCE</scope>
    <source>
        <strain evidence="3">Female2</strain>
        <tissue evidence="3">Blood</tissue>
    </source>
</reference>
<dbReference type="OrthoDB" id="9935774at2759"/>
<evidence type="ECO:0000256" key="1">
    <source>
        <dbReference type="SAM" id="MobiDB-lite"/>
    </source>
</evidence>
<keyword evidence="4" id="KW-1185">Reference proteome</keyword>
<dbReference type="GO" id="GO:0048858">
    <property type="term" value="P:cell projection morphogenesis"/>
    <property type="evidence" value="ECO:0007669"/>
    <property type="project" value="TreeGrafter"/>
</dbReference>
<evidence type="ECO:0000259" key="2">
    <source>
        <dbReference type="Pfam" id="PF06567"/>
    </source>
</evidence>
<proteinExistence type="predicted"/>
<feature type="non-terminal residue" evidence="3">
    <location>
        <position position="1"/>
    </location>
</feature>
<sequence length="78" mass="8548">RYRTPSELHNDNFSLSTIAEGSHPNEDPNAAQKVQDLPKACLKDEEPFNIQNSLSPKLESAKGDPNIADVSCVLNNLT</sequence>
<gene>
    <name evidence="3" type="ORF">GDO86_012010</name>
</gene>
<dbReference type="PANTHER" id="PTHR15381">
    <property type="entry name" value="CHONDROITIN SULFATE PROTEOGLYCAN 5 -RELATED"/>
    <property type="match status" value="1"/>
</dbReference>
<evidence type="ECO:0000313" key="3">
    <source>
        <dbReference type="EMBL" id="KAG8443433.1"/>
    </source>
</evidence>
<dbReference type="Pfam" id="PF06567">
    <property type="entry name" value="Neural_ProG_Cyt"/>
    <property type="match status" value="2"/>
</dbReference>
<feature type="compositionally biased region" description="Basic and acidic residues" evidence="1">
    <location>
        <begin position="1"/>
        <end position="10"/>
    </location>
</feature>
<feature type="domain" description="Neural chondroitin sulphate proteoglycan cytoplasmic" evidence="2">
    <location>
        <begin position="1"/>
        <end position="25"/>
    </location>
</feature>
<accession>A0A8T2JIP5</accession>
<dbReference type="AlphaFoldDB" id="A0A8T2JIP5"/>
<feature type="domain" description="Neural chondroitin sulphate proteoglycan cytoplasmic" evidence="2">
    <location>
        <begin position="26"/>
        <end position="77"/>
    </location>
</feature>
<dbReference type="PANTHER" id="PTHR15381:SF1">
    <property type="entry name" value="CHONDROITIN SULFATE PROTEOGLYCAN 5"/>
    <property type="match status" value="1"/>
</dbReference>
<dbReference type="GO" id="GO:0045202">
    <property type="term" value="C:synapse"/>
    <property type="evidence" value="ECO:0007669"/>
    <property type="project" value="TreeGrafter"/>
</dbReference>
<dbReference type="EMBL" id="JAACNH010000005">
    <property type="protein sequence ID" value="KAG8443433.1"/>
    <property type="molecule type" value="Genomic_DNA"/>
</dbReference>
<feature type="region of interest" description="Disordered" evidence="1">
    <location>
        <begin position="1"/>
        <end position="32"/>
    </location>
</feature>
<protein>
    <recommendedName>
        <fullName evidence="2">Neural chondroitin sulphate proteoglycan cytoplasmic domain-containing protein</fullName>
    </recommendedName>
</protein>
<comment type="caution">
    <text evidence="3">The sequence shown here is derived from an EMBL/GenBank/DDBJ whole genome shotgun (WGS) entry which is preliminary data.</text>
</comment>
<organism evidence="3 4">
    <name type="scientific">Hymenochirus boettgeri</name>
    <name type="common">Congo dwarf clawed frog</name>
    <dbReference type="NCBI Taxonomy" id="247094"/>
    <lineage>
        <taxon>Eukaryota</taxon>
        <taxon>Metazoa</taxon>
        <taxon>Chordata</taxon>
        <taxon>Craniata</taxon>
        <taxon>Vertebrata</taxon>
        <taxon>Euteleostomi</taxon>
        <taxon>Amphibia</taxon>
        <taxon>Batrachia</taxon>
        <taxon>Anura</taxon>
        <taxon>Pipoidea</taxon>
        <taxon>Pipidae</taxon>
        <taxon>Pipinae</taxon>
        <taxon>Hymenochirus</taxon>
    </lineage>
</organism>
<evidence type="ECO:0000313" key="4">
    <source>
        <dbReference type="Proteomes" id="UP000812440"/>
    </source>
</evidence>